<proteinExistence type="predicted"/>
<feature type="compositionally biased region" description="Polar residues" evidence="1">
    <location>
        <begin position="171"/>
        <end position="182"/>
    </location>
</feature>
<dbReference type="Proteomes" id="UP000824890">
    <property type="component" value="Unassembled WGS sequence"/>
</dbReference>
<name>A0ABQ8A104_BRANA</name>
<organism evidence="2 3">
    <name type="scientific">Brassica napus</name>
    <name type="common">Rape</name>
    <dbReference type="NCBI Taxonomy" id="3708"/>
    <lineage>
        <taxon>Eukaryota</taxon>
        <taxon>Viridiplantae</taxon>
        <taxon>Streptophyta</taxon>
        <taxon>Embryophyta</taxon>
        <taxon>Tracheophyta</taxon>
        <taxon>Spermatophyta</taxon>
        <taxon>Magnoliopsida</taxon>
        <taxon>eudicotyledons</taxon>
        <taxon>Gunneridae</taxon>
        <taxon>Pentapetalae</taxon>
        <taxon>rosids</taxon>
        <taxon>malvids</taxon>
        <taxon>Brassicales</taxon>
        <taxon>Brassicaceae</taxon>
        <taxon>Brassiceae</taxon>
        <taxon>Brassica</taxon>
    </lineage>
</organism>
<accession>A0ABQ8A104</accession>
<feature type="region of interest" description="Disordered" evidence="1">
    <location>
        <begin position="74"/>
        <end position="138"/>
    </location>
</feature>
<keyword evidence="3" id="KW-1185">Reference proteome</keyword>
<reference evidence="2 3" key="1">
    <citation type="submission" date="2021-05" db="EMBL/GenBank/DDBJ databases">
        <title>Genome Assembly of Synthetic Allotetraploid Brassica napus Reveals Homoeologous Exchanges between Subgenomes.</title>
        <authorList>
            <person name="Davis J.T."/>
        </authorList>
    </citation>
    <scope>NUCLEOTIDE SEQUENCE [LARGE SCALE GENOMIC DNA]</scope>
    <source>
        <strain evidence="3">cv. Da-Ae</strain>
        <tissue evidence="2">Seedling</tissue>
    </source>
</reference>
<comment type="caution">
    <text evidence="2">The sequence shown here is derived from an EMBL/GenBank/DDBJ whole genome shotgun (WGS) entry which is preliminary data.</text>
</comment>
<feature type="compositionally biased region" description="Basic and acidic residues" evidence="1">
    <location>
        <begin position="108"/>
        <end position="138"/>
    </location>
</feature>
<sequence>MTECSTTWRNVSYTTIKHNRNPRSPTSIIEYSNGDEVYASFVYENLEKHCSKCFCLNHELRDCLVAKHEHRKIKEQQELDTAKPPPKEQSGQHHQEGSEVLKFSAQRARREIPERYPQRYQTDRQHYDNRRDARYFLDENRRSRSYQFPSRRSQHSHRPMEWREKELPSHSFHQANPDNQYGNKDYEGPGFEKEQTLSRRSPPRFGNNSPSQRKNATRREESNSSKDIRDVKRNQ</sequence>
<evidence type="ECO:0008006" key="4">
    <source>
        <dbReference type="Google" id="ProtNLM"/>
    </source>
</evidence>
<gene>
    <name evidence="2" type="ORF">HID58_061972</name>
</gene>
<feature type="compositionally biased region" description="Basic and acidic residues" evidence="1">
    <location>
        <begin position="217"/>
        <end position="235"/>
    </location>
</feature>
<dbReference type="EMBL" id="JAGKQM010000014">
    <property type="protein sequence ID" value="KAH0885876.1"/>
    <property type="molecule type" value="Genomic_DNA"/>
</dbReference>
<evidence type="ECO:0000313" key="2">
    <source>
        <dbReference type="EMBL" id="KAH0885876.1"/>
    </source>
</evidence>
<evidence type="ECO:0000256" key="1">
    <source>
        <dbReference type="SAM" id="MobiDB-lite"/>
    </source>
</evidence>
<feature type="compositionally biased region" description="Basic and acidic residues" evidence="1">
    <location>
        <begin position="90"/>
        <end position="99"/>
    </location>
</feature>
<protein>
    <recommendedName>
        <fullName evidence="4">Zinc knuckle CX2CX4HX4C domain-containing protein</fullName>
    </recommendedName>
</protein>
<feature type="compositionally biased region" description="Basic and acidic residues" evidence="1">
    <location>
        <begin position="184"/>
        <end position="197"/>
    </location>
</feature>
<evidence type="ECO:0000313" key="3">
    <source>
        <dbReference type="Proteomes" id="UP000824890"/>
    </source>
</evidence>
<feature type="region of interest" description="Disordered" evidence="1">
    <location>
        <begin position="166"/>
        <end position="235"/>
    </location>
</feature>